<keyword evidence="2" id="KW-1185">Reference proteome</keyword>
<dbReference type="GO" id="GO:0006310">
    <property type="term" value="P:DNA recombination"/>
    <property type="evidence" value="ECO:0007669"/>
    <property type="project" value="InterPro"/>
</dbReference>
<evidence type="ECO:0000313" key="2">
    <source>
        <dbReference type="Proteomes" id="UP001259832"/>
    </source>
</evidence>
<dbReference type="Proteomes" id="UP001259832">
    <property type="component" value="Unassembled WGS sequence"/>
</dbReference>
<organism evidence="1 2">
    <name type="scientific">Phytophthora citrophthora</name>
    <dbReference type="NCBI Taxonomy" id="4793"/>
    <lineage>
        <taxon>Eukaryota</taxon>
        <taxon>Sar</taxon>
        <taxon>Stramenopiles</taxon>
        <taxon>Oomycota</taxon>
        <taxon>Peronosporomycetes</taxon>
        <taxon>Peronosporales</taxon>
        <taxon>Peronosporaceae</taxon>
        <taxon>Phytophthora</taxon>
    </lineage>
</organism>
<reference evidence="1" key="1">
    <citation type="submission" date="2023-08" db="EMBL/GenBank/DDBJ databases">
        <title>Reference Genome Resource for the Citrus Pathogen Phytophthora citrophthora.</title>
        <authorList>
            <person name="Moller H."/>
            <person name="Coetzee B."/>
            <person name="Rose L.J."/>
            <person name="Van Niekerk J.M."/>
        </authorList>
    </citation>
    <scope>NUCLEOTIDE SEQUENCE</scope>
    <source>
        <strain evidence="1">STE-U-9442</strain>
    </source>
</reference>
<sequence length="444" mass="48553">MSLNDLKPANTKRARATAVKAFERFLTVESTSMEHVRALIAVDPGRKGCILVTQMDKFGVYLAFHAGARGQPLSRHSAAQYFRQVKFWILDEYPVQGGAVERQLLSLGRTLEQHCIKRESGGFVKKAVACTKESLKKMTSYLYSTASCGSDYQDAALLCLLWNLFVRASDLTFVRKEQLSIGAGGVFFIRFIRVKTSDEQALSLLPDGDPATYPLLALALALIVQESPCAALLNHLPVKSKGVPVELTESIPLLDLLDDSSTPGSSQAPTTSCNTSIKPVAGIHALVICLLDRVAGPAGVEDALTSHSFRRGGAQHANACSELTAQWIFDRGAWNLTTTNKAFAYVFNTLKEDHQVAKVLSEMSPRQASVLPSLGIYDSVTQEEIRAVSYKLFNANHGLANKSFNLSSGVINVLTASNITRRCWSSMKTLLLLRRFSAVPKRLE</sequence>
<accession>A0AAD9GNA6</accession>
<comment type="caution">
    <text evidence="1">The sequence shown here is derived from an EMBL/GenBank/DDBJ whole genome shotgun (WGS) entry which is preliminary data.</text>
</comment>
<proteinExistence type="predicted"/>
<protein>
    <submittedName>
        <fullName evidence="1">Uncharacterized protein</fullName>
    </submittedName>
</protein>
<dbReference type="GO" id="GO:0015074">
    <property type="term" value="P:DNA integration"/>
    <property type="evidence" value="ECO:0007669"/>
    <property type="project" value="InterPro"/>
</dbReference>
<dbReference type="Gene3D" id="1.10.443.10">
    <property type="entry name" value="Intergrase catalytic core"/>
    <property type="match status" value="1"/>
</dbReference>
<evidence type="ECO:0000313" key="1">
    <source>
        <dbReference type="EMBL" id="KAK1941554.1"/>
    </source>
</evidence>
<dbReference type="GO" id="GO:0003677">
    <property type="term" value="F:DNA binding"/>
    <property type="evidence" value="ECO:0007669"/>
    <property type="project" value="InterPro"/>
</dbReference>
<name>A0AAD9GNA6_9STRA</name>
<dbReference type="InterPro" id="IPR013762">
    <property type="entry name" value="Integrase-like_cat_sf"/>
</dbReference>
<gene>
    <name evidence="1" type="ORF">P3T76_007420</name>
</gene>
<dbReference type="EMBL" id="JASMQC010000012">
    <property type="protein sequence ID" value="KAK1941554.1"/>
    <property type="molecule type" value="Genomic_DNA"/>
</dbReference>
<dbReference type="AlphaFoldDB" id="A0AAD9GNA6"/>